<feature type="signal peptide" evidence="1">
    <location>
        <begin position="1"/>
        <end position="20"/>
    </location>
</feature>
<gene>
    <name evidence="4" type="primary">LOC108078667</name>
</gene>
<dbReference type="Gene3D" id="3.10.100.10">
    <property type="entry name" value="Mannose-Binding Protein A, subunit A"/>
    <property type="match status" value="1"/>
</dbReference>
<name>A0A6P4J0N9_DROKI</name>
<dbReference type="OrthoDB" id="7852039at2759"/>
<dbReference type="InterPro" id="IPR050111">
    <property type="entry name" value="C-type_lectin/snaclec_domain"/>
</dbReference>
<keyword evidence="3" id="KW-1185">Reference proteome</keyword>
<reference evidence="4" key="1">
    <citation type="submission" date="2025-08" db="UniProtKB">
        <authorList>
            <consortium name="RefSeq"/>
        </authorList>
    </citation>
    <scope>IDENTIFICATION</scope>
    <source>
        <strain evidence="4">14028-0561.14</strain>
        <tissue evidence="4">Whole fly</tissue>
    </source>
</reference>
<dbReference type="InterPro" id="IPR016186">
    <property type="entry name" value="C-type_lectin-like/link_sf"/>
</dbReference>
<sequence>MFRVCSLLVVLLSLSYLSEASKDSYKLVNVTSKYLLHNGNSLYYIDERSENWYVARKSCESMGFNLISFETIEEFNAINRFMDATGATKGYWTSGTDFIHLGHHAWFPNGISVPSELWGVSQPDNKNGQEHCDSFRYRGTYKMNDEPCTVKYFYVCELNLTP</sequence>
<proteinExistence type="predicted"/>
<dbReference type="PANTHER" id="PTHR22803">
    <property type="entry name" value="MANNOSE, PHOSPHOLIPASE, LECTIN RECEPTOR RELATED"/>
    <property type="match status" value="1"/>
</dbReference>
<protein>
    <submittedName>
        <fullName evidence="4">C-type lectin 37Da-like</fullName>
    </submittedName>
</protein>
<evidence type="ECO:0000256" key="1">
    <source>
        <dbReference type="SAM" id="SignalP"/>
    </source>
</evidence>
<organism evidence="3 4">
    <name type="scientific">Drosophila kikkawai</name>
    <name type="common">Fruit fly</name>
    <dbReference type="NCBI Taxonomy" id="30033"/>
    <lineage>
        <taxon>Eukaryota</taxon>
        <taxon>Metazoa</taxon>
        <taxon>Ecdysozoa</taxon>
        <taxon>Arthropoda</taxon>
        <taxon>Hexapoda</taxon>
        <taxon>Insecta</taxon>
        <taxon>Pterygota</taxon>
        <taxon>Neoptera</taxon>
        <taxon>Endopterygota</taxon>
        <taxon>Diptera</taxon>
        <taxon>Brachycera</taxon>
        <taxon>Muscomorpha</taxon>
        <taxon>Ephydroidea</taxon>
        <taxon>Drosophilidae</taxon>
        <taxon>Drosophila</taxon>
        <taxon>Sophophora</taxon>
    </lineage>
</organism>
<dbReference type="PROSITE" id="PS50041">
    <property type="entry name" value="C_TYPE_LECTIN_2"/>
    <property type="match status" value="1"/>
</dbReference>
<evidence type="ECO:0000313" key="3">
    <source>
        <dbReference type="Proteomes" id="UP001652661"/>
    </source>
</evidence>
<feature type="domain" description="C-type lectin" evidence="2">
    <location>
        <begin position="38"/>
        <end position="157"/>
    </location>
</feature>
<accession>A0A6P4J0N9</accession>
<dbReference type="Pfam" id="PF00059">
    <property type="entry name" value="Lectin_C"/>
    <property type="match status" value="1"/>
</dbReference>
<dbReference type="RefSeq" id="XP_017028088.1">
    <property type="nucleotide sequence ID" value="XM_017172599.3"/>
</dbReference>
<evidence type="ECO:0000313" key="4">
    <source>
        <dbReference type="RefSeq" id="XP_017028088.1"/>
    </source>
</evidence>
<dbReference type="InterPro" id="IPR016187">
    <property type="entry name" value="CTDL_fold"/>
</dbReference>
<dbReference type="Proteomes" id="UP001652661">
    <property type="component" value="Chromosome 3L"/>
</dbReference>
<dbReference type="AlphaFoldDB" id="A0A6P4J0N9"/>
<dbReference type="InterPro" id="IPR001304">
    <property type="entry name" value="C-type_lectin-like"/>
</dbReference>
<dbReference type="GeneID" id="108078667"/>
<feature type="chain" id="PRO_5028365435" evidence="1">
    <location>
        <begin position="21"/>
        <end position="162"/>
    </location>
</feature>
<dbReference type="CDD" id="cd00037">
    <property type="entry name" value="CLECT"/>
    <property type="match status" value="1"/>
</dbReference>
<keyword evidence="1" id="KW-0732">Signal</keyword>
<dbReference type="SUPFAM" id="SSF56436">
    <property type="entry name" value="C-type lectin-like"/>
    <property type="match status" value="1"/>
</dbReference>
<dbReference type="SMART" id="SM00034">
    <property type="entry name" value="CLECT"/>
    <property type="match status" value="1"/>
</dbReference>
<evidence type="ECO:0000259" key="2">
    <source>
        <dbReference type="PROSITE" id="PS50041"/>
    </source>
</evidence>